<feature type="transmembrane region" description="Helical" evidence="14">
    <location>
        <begin position="105"/>
        <end position="123"/>
    </location>
</feature>
<feature type="transmembrane region" description="Helical" evidence="14">
    <location>
        <begin position="345"/>
        <end position="364"/>
    </location>
</feature>
<feature type="transmembrane region" description="Helical" evidence="14">
    <location>
        <begin position="135"/>
        <end position="156"/>
    </location>
</feature>
<evidence type="ECO:0000313" key="16">
    <source>
        <dbReference type="EMBL" id="MBL0003833.1"/>
    </source>
</evidence>
<keyword evidence="14" id="KW-1133">Transmembrane helix</keyword>
<dbReference type="PRINTS" id="PR00695">
    <property type="entry name" value="CUNO2RDTASE"/>
</dbReference>
<keyword evidence="14" id="KW-0472">Membrane</keyword>
<evidence type="ECO:0000256" key="5">
    <source>
        <dbReference type="ARBA" id="ARBA00011882"/>
    </source>
</evidence>
<dbReference type="InterPro" id="IPR001287">
    <property type="entry name" value="NO2-reductase_Cu"/>
</dbReference>
<dbReference type="CDD" id="cd11020">
    <property type="entry name" value="CuRO_1_CuNIR"/>
    <property type="match status" value="1"/>
</dbReference>
<dbReference type="InterPro" id="IPR045087">
    <property type="entry name" value="Cu-oxidase_fam"/>
</dbReference>
<evidence type="ECO:0000256" key="3">
    <source>
        <dbReference type="ARBA" id="ARBA00010609"/>
    </source>
</evidence>
<dbReference type="PANTHER" id="PTHR11709:SF394">
    <property type="entry name" value="FI03373P-RELATED"/>
    <property type="match status" value="1"/>
</dbReference>
<evidence type="ECO:0000256" key="8">
    <source>
        <dbReference type="ARBA" id="ARBA00022737"/>
    </source>
</evidence>
<evidence type="ECO:0000256" key="1">
    <source>
        <dbReference type="ARBA" id="ARBA00001960"/>
    </source>
</evidence>
<dbReference type="EMBL" id="JADKGK010000015">
    <property type="protein sequence ID" value="MBL0003833.1"/>
    <property type="molecule type" value="Genomic_DNA"/>
</dbReference>
<gene>
    <name evidence="16" type="ORF">IPP00_07495</name>
</gene>
<dbReference type="InterPro" id="IPR011707">
    <property type="entry name" value="Cu-oxidase-like_N"/>
</dbReference>
<evidence type="ECO:0000256" key="14">
    <source>
        <dbReference type="SAM" id="Phobius"/>
    </source>
</evidence>
<comment type="caution">
    <text evidence="16">The sequence shown here is derived from an EMBL/GenBank/DDBJ whole genome shotgun (WGS) entry which is preliminary data.</text>
</comment>
<keyword evidence="7 12" id="KW-0479">Metal-binding</keyword>
<feature type="transmembrane region" description="Helical" evidence="14">
    <location>
        <begin position="12"/>
        <end position="31"/>
    </location>
</feature>
<protein>
    <recommendedName>
        <fullName evidence="6">Copper-containing nitrite reductase</fullName>
        <ecNumber evidence="5">1.7.2.1</ecNumber>
    </recommendedName>
</protein>
<evidence type="ECO:0000256" key="12">
    <source>
        <dbReference type="PIRSR" id="PIRSR601287-1"/>
    </source>
</evidence>
<feature type="binding site" description="type 1 copper site" evidence="12">
    <location>
        <position position="725"/>
    </location>
    <ligand>
        <name>Cu cation</name>
        <dbReference type="ChEBI" id="CHEBI:23378"/>
        <label>1</label>
    </ligand>
</feature>
<comment type="cofactor">
    <cofactor evidence="2 12">
        <name>Cu(2+)</name>
        <dbReference type="ChEBI" id="CHEBI:29036"/>
    </cofactor>
</comment>
<keyword evidence="8" id="KW-0677">Repeat</keyword>
<evidence type="ECO:0000256" key="9">
    <source>
        <dbReference type="ARBA" id="ARBA00023002"/>
    </source>
</evidence>
<dbReference type="Gene3D" id="2.60.40.420">
    <property type="entry name" value="Cupredoxins - blue copper proteins"/>
    <property type="match status" value="3"/>
</dbReference>
<feature type="transmembrane region" description="Helical" evidence="14">
    <location>
        <begin position="305"/>
        <end position="324"/>
    </location>
</feature>
<comment type="subunit">
    <text evidence="4">Homotrimer.</text>
</comment>
<accession>A0A9D7TCM1</accession>
<dbReference type="PANTHER" id="PTHR11709">
    <property type="entry name" value="MULTI-COPPER OXIDASE"/>
    <property type="match status" value="1"/>
</dbReference>
<feature type="binding site" description="type 1 copper site" evidence="12">
    <location>
        <position position="690"/>
    </location>
    <ligand>
        <name>Cu cation</name>
        <dbReference type="ChEBI" id="CHEBI:23378"/>
        <label>1</label>
    </ligand>
</feature>
<feature type="region of interest" description="Disordered" evidence="13">
    <location>
        <begin position="575"/>
        <end position="603"/>
    </location>
</feature>
<feature type="transmembrane region" description="Helical" evidence="14">
    <location>
        <begin position="176"/>
        <end position="195"/>
    </location>
</feature>
<keyword evidence="10 12" id="KW-0186">Copper</keyword>
<reference evidence="16" key="1">
    <citation type="submission" date="2020-10" db="EMBL/GenBank/DDBJ databases">
        <title>Connecting structure to function with the recovery of over 1000 high-quality activated sludge metagenome-assembled genomes encoding full-length rRNA genes using long-read sequencing.</title>
        <authorList>
            <person name="Singleton C.M."/>
            <person name="Petriglieri F."/>
            <person name="Kristensen J.M."/>
            <person name="Kirkegaard R.H."/>
            <person name="Michaelsen T.Y."/>
            <person name="Andersen M.H."/>
            <person name="Karst S.M."/>
            <person name="Dueholm M.S."/>
            <person name="Nielsen P.H."/>
            <person name="Albertsen M."/>
        </authorList>
    </citation>
    <scope>NUCLEOTIDE SEQUENCE</scope>
    <source>
        <strain evidence="16">Ribe_18-Q3-R11-54_MAXAC.001</strain>
    </source>
</reference>
<proteinExistence type="inferred from homology"/>
<keyword evidence="9" id="KW-0560">Oxidoreductase</keyword>
<dbReference type="EC" id="1.7.2.1" evidence="5"/>
<feature type="binding site" description="type 1 copper site" evidence="12">
    <location>
        <position position="685"/>
    </location>
    <ligand>
        <name>Cu cation</name>
        <dbReference type="ChEBI" id="CHEBI:23378"/>
        <label>1</label>
    </ligand>
</feature>
<feature type="transmembrane region" description="Helical" evidence="14">
    <location>
        <begin position="207"/>
        <end position="226"/>
    </location>
</feature>
<dbReference type="GO" id="GO:0005507">
    <property type="term" value="F:copper ion binding"/>
    <property type="evidence" value="ECO:0007669"/>
    <property type="project" value="InterPro"/>
</dbReference>
<feature type="transmembrane region" description="Helical" evidence="14">
    <location>
        <begin position="232"/>
        <end position="252"/>
    </location>
</feature>
<feature type="transmembrane region" description="Helical" evidence="14">
    <location>
        <begin position="37"/>
        <end position="58"/>
    </location>
</feature>
<feature type="binding site" description="type 1 copper site" evidence="12">
    <location>
        <position position="724"/>
    </location>
    <ligand>
        <name>Cu cation</name>
        <dbReference type="ChEBI" id="CHEBI:23378"/>
        <label>1</label>
    </ligand>
</feature>
<dbReference type="InterPro" id="IPR008972">
    <property type="entry name" value="Cupredoxin"/>
</dbReference>
<feature type="compositionally biased region" description="Polar residues" evidence="13">
    <location>
        <begin position="585"/>
        <end position="599"/>
    </location>
</feature>
<evidence type="ECO:0000256" key="13">
    <source>
        <dbReference type="SAM" id="MobiDB-lite"/>
    </source>
</evidence>
<evidence type="ECO:0000313" key="17">
    <source>
        <dbReference type="Proteomes" id="UP000886632"/>
    </source>
</evidence>
<evidence type="ECO:0000256" key="10">
    <source>
        <dbReference type="ARBA" id="ARBA00023008"/>
    </source>
</evidence>
<name>A0A9D7TCM1_9MICO</name>
<organism evidence="16 17">
    <name type="scientific">Candidatus Phosphoribacter hodrii</name>
    <dbReference type="NCBI Taxonomy" id="2953743"/>
    <lineage>
        <taxon>Bacteria</taxon>
        <taxon>Bacillati</taxon>
        <taxon>Actinomycetota</taxon>
        <taxon>Actinomycetes</taxon>
        <taxon>Micrococcales</taxon>
        <taxon>Dermatophilaceae</taxon>
        <taxon>Candidatus Phosphoribacter</taxon>
    </lineage>
</organism>
<dbReference type="SUPFAM" id="SSF49503">
    <property type="entry name" value="Cupredoxins"/>
    <property type="match status" value="3"/>
</dbReference>
<feature type="binding site" description="type 1 copper site" evidence="12">
    <location>
        <position position="886"/>
    </location>
    <ligand>
        <name>Cu cation</name>
        <dbReference type="ChEBI" id="CHEBI:23378"/>
        <label>1</label>
    </ligand>
</feature>
<evidence type="ECO:0000256" key="11">
    <source>
        <dbReference type="ARBA" id="ARBA00049340"/>
    </source>
</evidence>
<evidence type="ECO:0000259" key="15">
    <source>
        <dbReference type="Pfam" id="PF07732"/>
    </source>
</evidence>
<dbReference type="Proteomes" id="UP000886632">
    <property type="component" value="Unassembled WGS sequence"/>
</dbReference>
<feature type="domain" description="Plastocyanin-like" evidence="15">
    <location>
        <begin position="641"/>
        <end position="747"/>
    </location>
</feature>
<feature type="binding site" description="type 1 copper site" evidence="12">
    <location>
        <position position="733"/>
    </location>
    <ligand>
        <name>Cu cation</name>
        <dbReference type="ChEBI" id="CHEBI:23378"/>
        <label>1</label>
    </ligand>
</feature>
<evidence type="ECO:0000256" key="6">
    <source>
        <dbReference type="ARBA" id="ARBA00017290"/>
    </source>
</evidence>
<comment type="similarity">
    <text evidence="3">Belongs to the multicopper oxidase family.</text>
</comment>
<feature type="transmembrane region" description="Helical" evidence="14">
    <location>
        <begin position="426"/>
        <end position="443"/>
    </location>
</feature>
<comment type="cofactor">
    <cofactor evidence="1 12">
        <name>Cu(+)</name>
        <dbReference type="ChEBI" id="CHEBI:49552"/>
    </cofactor>
</comment>
<comment type="catalytic activity">
    <reaction evidence="11">
        <text>nitric oxide + Fe(III)-[cytochrome c] + H2O = Fe(II)-[cytochrome c] + nitrite + 2 H(+)</text>
        <dbReference type="Rhea" id="RHEA:15233"/>
        <dbReference type="Rhea" id="RHEA-COMP:10350"/>
        <dbReference type="Rhea" id="RHEA-COMP:14399"/>
        <dbReference type="ChEBI" id="CHEBI:15377"/>
        <dbReference type="ChEBI" id="CHEBI:15378"/>
        <dbReference type="ChEBI" id="CHEBI:16301"/>
        <dbReference type="ChEBI" id="CHEBI:16480"/>
        <dbReference type="ChEBI" id="CHEBI:29033"/>
        <dbReference type="ChEBI" id="CHEBI:29034"/>
        <dbReference type="EC" id="1.7.2.1"/>
    </reaction>
</comment>
<dbReference type="Pfam" id="PF07732">
    <property type="entry name" value="Cu-oxidase_3"/>
    <property type="match status" value="1"/>
</dbReference>
<keyword evidence="14" id="KW-0812">Transmembrane</keyword>
<feature type="transmembrane region" description="Helical" evidence="14">
    <location>
        <begin position="264"/>
        <end position="285"/>
    </location>
</feature>
<dbReference type="AlphaFoldDB" id="A0A9D7TCM1"/>
<evidence type="ECO:0000256" key="2">
    <source>
        <dbReference type="ARBA" id="ARBA00001973"/>
    </source>
</evidence>
<evidence type="ECO:0000256" key="7">
    <source>
        <dbReference type="ARBA" id="ARBA00022723"/>
    </source>
</evidence>
<dbReference type="GO" id="GO:0050421">
    <property type="term" value="F:nitrite reductase (NO-forming) activity"/>
    <property type="evidence" value="ECO:0007669"/>
    <property type="project" value="UniProtKB-EC"/>
</dbReference>
<feature type="transmembrane region" description="Helical" evidence="14">
    <location>
        <begin position="370"/>
        <end position="391"/>
    </location>
</feature>
<evidence type="ECO:0000256" key="4">
    <source>
        <dbReference type="ARBA" id="ARBA00011233"/>
    </source>
</evidence>
<feature type="transmembrane region" description="Helical" evidence="14">
    <location>
        <begin position="79"/>
        <end position="99"/>
    </location>
</feature>
<dbReference type="CDD" id="cd04208">
    <property type="entry name" value="CuRO_2_CuNIR"/>
    <property type="match status" value="1"/>
</dbReference>
<sequence length="903" mass="94547">MKRRATWGWRDYPSLFWLVAAGVVALIHWMVPHAGWLMAHLVLLGALTHAAMVWSTHFAQALLKTRPGLDERRTQSQRLALLFVGVSLVLVGVAAEIWWSALVGAVLVSVAVIWHGVMLWRRLRASIAPRFRISVYYYLAAAAWVPVGATLGVLLARGPEDEWHGRLLVAHTMVMSLGWIGLTVTGTLVTLWPTMLRARMDPRAERFAQQALPGFAVALIVILVGATTGLRVVTVVGLVGYLLAGAWWGRALVAPLRVRAPGELAPLSVAAALTWAVVAIGWVAGTVALRADWTEIGDTYGVPTAVLASAFAPQLLVGAMSYLVPAVLGGGPAAVRAASAWVDKWALVRLVVINGGVIVSLLPVPSIVRVLTTALVLTAYGMFVPLLGLAIRASIRARKAAESRGRDVPVPRTDLKRRSVWSSGQFVGGVTALAFVVCLGVLADPAAAGLTVAAGEFGAGASAGAAPVAATGHTTTVRVTAMDMRFDPPAVTVPAGDRLVIELINADPTTSHDLVLANGLGTPRLRPGASTTLDVGVVGGSMDGWCSVVGHRQMGMRFAVTVVGVATPAASAAATTGAASGHGQSPGQAPRQSPGQSPGSGVDLHAPFPADFVAVPPLAPAPAASTAASTTHRITLTISEIDLQVAPGVWQKRWTFNGVVPGPTLRGKVGDTFEVTLVNDGTMGHSIDFHAGALAPDKPMRTIPTGASLVYRFTATRSGIWMYHCSTMPMSAHIAAGLHGAVIIDPPGLPPVDREYVLVQSEVYLGPNHAQGSASEVEMTRIDAETPDAVVFNGVANQYDARPLTARVGERVRIWVLDAGPNRPTSFHIVGGQFDTVYAEGAWLLRAAPGGPDAPGGSQIIDLAPGQGGFVELTFPEAGHYPVVSHVMVDAERGAHGVIEVSP</sequence>